<evidence type="ECO:0000313" key="10">
    <source>
        <dbReference type="EMBL" id="CAH3181817.1"/>
    </source>
</evidence>
<feature type="domain" description="C2H2-type" evidence="9">
    <location>
        <begin position="751"/>
        <end position="778"/>
    </location>
</feature>
<comment type="subcellular location">
    <subcellularLocation>
        <location evidence="1">Nucleus</location>
    </subcellularLocation>
</comment>
<gene>
    <name evidence="10" type="ORF">PLOB_00025901</name>
</gene>
<dbReference type="Gene3D" id="3.30.160.60">
    <property type="entry name" value="Classic Zinc Finger"/>
    <property type="match status" value="8"/>
</dbReference>
<feature type="compositionally biased region" description="Polar residues" evidence="8">
    <location>
        <begin position="392"/>
        <end position="413"/>
    </location>
</feature>
<dbReference type="EMBL" id="CALNXK010000307">
    <property type="protein sequence ID" value="CAH3181817.1"/>
    <property type="molecule type" value="Genomic_DNA"/>
</dbReference>
<dbReference type="InterPro" id="IPR036236">
    <property type="entry name" value="Znf_C2H2_sf"/>
</dbReference>
<evidence type="ECO:0000256" key="7">
    <source>
        <dbReference type="PROSITE-ProRule" id="PRU00042"/>
    </source>
</evidence>
<protein>
    <recommendedName>
        <fullName evidence="9">C2H2-type domain-containing protein</fullName>
    </recommendedName>
</protein>
<evidence type="ECO:0000256" key="5">
    <source>
        <dbReference type="ARBA" id="ARBA00022833"/>
    </source>
</evidence>
<accession>A0ABN8RW77</accession>
<sequence>MARHSHRQGGYNPYEDEQHRMEVDQSGHFGYPPYASYHPDPRAQALAQQQQQRSLQTSEQMLYGIYENTMGVIEELEAFEEQSHGKVLPKSGLLDHLPAFNKHKGSQRPKRTLHDVQAVIEAELVSLEAQMMFAPSEAKESAKSAMIQRTLMWVAAREETGVPKGLVDEYVKNVLHVLNGKPMMLPPRKKGPPLDAQTANDMMYRIGQARHQGDLLDKEFRNNPEKRAALREFKHVGRDGRNVLCYACLLLGDISMVRALHCDDSLRRQRQSPFLESHLLQFSYSLLNFWQVFANYPPPPGVRRSFNLFLRVFSFLWLRQKRYIGKRQDPGARDEEGGFVNKDVKNLSNNLSHSQRRTKEKESEPIELESEEVEVIAVVDQSSDLEDETSDWKNSTCTDRPQGTEPVQSSPTQGPMLLNLDSPENVTQGPFVPPHVSSGGTQPALVFFLGSPGVTATGEIPAVSTAGASSMPFANALFFTQPVTLSVVPQDSSSSSSGVIEKAMELANFQTNPAQSEYQQNSAQVVVSTGGLIPANTNTCTMPPGVSQDALPTDQSFGALTQVSQNIVIAQSVVTGENVPIDNVSQSITVQTSQGMQNPGLTDLQSFAGELPAGMSSAEVAGTVQTDSYEERPKINTTKKSVRIREVMTQTGAEPEIMILAERRLDIGEGSPEEPVNNWPQKTVKKPEAAKVRRYGCDKCNKKFFTNNDLRRHQTSHQDSRPFICQECQKGFRTAGELNIHKAIHVQVKQYKCEYCGKEFRTKGCIKSHIKYHIGDKRHKCTECDRAFVKSADLKRHMAGHKNEKNFECEDCGSAFTRRDNLKAHRLLHSRESVVTCDLCSKEFINAVYLKRHMHIHKQAKKKPYECQWCPKTYEQLEGLRRHIRQHVGDEKFICKECGKKFITNIQLKRHLWLSHDQDSPYRKSILS</sequence>
<name>A0ABN8RW77_9CNID</name>
<evidence type="ECO:0000259" key="9">
    <source>
        <dbReference type="PROSITE" id="PS50157"/>
    </source>
</evidence>
<feature type="domain" description="C2H2-type" evidence="9">
    <location>
        <begin position="893"/>
        <end position="921"/>
    </location>
</feature>
<keyword evidence="11" id="KW-1185">Reference proteome</keyword>
<dbReference type="PANTHER" id="PTHR16515:SF49">
    <property type="entry name" value="GASTRULA ZINC FINGER PROTEIN XLCGF49.1-LIKE-RELATED"/>
    <property type="match status" value="1"/>
</dbReference>
<keyword evidence="3" id="KW-0677">Repeat</keyword>
<feature type="domain" description="C2H2-type" evidence="9">
    <location>
        <begin position="865"/>
        <end position="892"/>
    </location>
</feature>
<keyword evidence="2" id="KW-0479">Metal-binding</keyword>
<feature type="domain" description="C2H2-type" evidence="9">
    <location>
        <begin position="695"/>
        <end position="722"/>
    </location>
</feature>
<proteinExistence type="predicted"/>
<keyword evidence="6" id="KW-0539">Nucleus</keyword>
<evidence type="ECO:0000256" key="1">
    <source>
        <dbReference type="ARBA" id="ARBA00004123"/>
    </source>
</evidence>
<keyword evidence="5" id="KW-0862">Zinc</keyword>
<feature type="region of interest" description="Disordered" evidence="8">
    <location>
        <begin position="383"/>
        <end position="414"/>
    </location>
</feature>
<organism evidence="10 11">
    <name type="scientific">Porites lobata</name>
    <dbReference type="NCBI Taxonomy" id="104759"/>
    <lineage>
        <taxon>Eukaryota</taxon>
        <taxon>Metazoa</taxon>
        <taxon>Cnidaria</taxon>
        <taxon>Anthozoa</taxon>
        <taxon>Hexacorallia</taxon>
        <taxon>Scleractinia</taxon>
        <taxon>Fungiina</taxon>
        <taxon>Poritidae</taxon>
        <taxon>Porites</taxon>
    </lineage>
</organism>
<feature type="domain" description="C2H2-type" evidence="9">
    <location>
        <begin position="779"/>
        <end position="806"/>
    </location>
</feature>
<dbReference type="SUPFAM" id="SSF57667">
    <property type="entry name" value="beta-beta-alpha zinc fingers"/>
    <property type="match status" value="4"/>
</dbReference>
<feature type="region of interest" description="Disordered" evidence="8">
    <location>
        <begin position="327"/>
        <end position="367"/>
    </location>
</feature>
<evidence type="ECO:0000256" key="8">
    <source>
        <dbReference type="SAM" id="MobiDB-lite"/>
    </source>
</evidence>
<evidence type="ECO:0000256" key="4">
    <source>
        <dbReference type="ARBA" id="ARBA00022771"/>
    </source>
</evidence>
<comment type="caution">
    <text evidence="10">The sequence shown here is derived from an EMBL/GenBank/DDBJ whole genome shotgun (WGS) entry which is preliminary data.</text>
</comment>
<dbReference type="PANTHER" id="PTHR16515">
    <property type="entry name" value="PR DOMAIN ZINC FINGER PROTEIN"/>
    <property type="match status" value="1"/>
</dbReference>
<feature type="region of interest" description="Disordered" evidence="8">
    <location>
        <begin position="25"/>
        <end position="54"/>
    </location>
</feature>
<evidence type="ECO:0000313" key="11">
    <source>
        <dbReference type="Proteomes" id="UP001159405"/>
    </source>
</evidence>
<evidence type="ECO:0000256" key="6">
    <source>
        <dbReference type="ARBA" id="ARBA00023242"/>
    </source>
</evidence>
<dbReference type="PROSITE" id="PS00028">
    <property type="entry name" value="ZINC_FINGER_C2H2_1"/>
    <property type="match status" value="8"/>
</dbReference>
<dbReference type="PROSITE" id="PS50157">
    <property type="entry name" value="ZINC_FINGER_C2H2_2"/>
    <property type="match status" value="8"/>
</dbReference>
<dbReference type="Proteomes" id="UP001159405">
    <property type="component" value="Unassembled WGS sequence"/>
</dbReference>
<evidence type="ECO:0000256" key="3">
    <source>
        <dbReference type="ARBA" id="ARBA00022737"/>
    </source>
</evidence>
<feature type="domain" description="C2H2-type" evidence="9">
    <location>
        <begin position="723"/>
        <end position="750"/>
    </location>
</feature>
<reference evidence="10 11" key="1">
    <citation type="submission" date="2022-05" db="EMBL/GenBank/DDBJ databases">
        <authorList>
            <consortium name="Genoscope - CEA"/>
            <person name="William W."/>
        </authorList>
    </citation>
    <scope>NUCLEOTIDE SEQUENCE [LARGE SCALE GENOMIC DNA]</scope>
</reference>
<feature type="domain" description="C2H2-type" evidence="9">
    <location>
        <begin position="807"/>
        <end position="834"/>
    </location>
</feature>
<dbReference type="InterPro" id="IPR013087">
    <property type="entry name" value="Znf_C2H2_type"/>
</dbReference>
<keyword evidence="4 7" id="KW-0863">Zinc-finger</keyword>
<feature type="domain" description="C2H2-type" evidence="9">
    <location>
        <begin position="835"/>
        <end position="862"/>
    </location>
</feature>
<dbReference type="InterPro" id="IPR050331">
    <property type="entry name" value="Zinc_finger"/>
</dbReference>
<dbReference type="Pfam" id="PF00096">
    <property type="entry name" value="zf-C2H2"/>
    <property type="match status" value="8"/>
</dbReference>
<feature type="compositionally biased region" description="Basic and acidic residues" evidence="8">
    <location>
        <begin position="327"/>
        <end position="336"/>
    </location>
</feature>
<evidence type="ECO:0000256" key="2">
    <source>
        <dbReference type="ARBA" id="ARBA00022723"/>
    </source>
</evidence>
<feature type="compositionally biased region" description="Low complexity" evidence="8">
    <location>
        <begin position="42"/>
        <end position="54"/>
    </location>
</feature>
<dbReference type="SMART" id="SM00355">
    <property type="entry name" value="ZnF_C2H2"/>
    <property type="match status" value="8"/>
</dbReference>